<evidence type="ECO:0000256" key="1">
    <source>
        <dbReference type="SAM" id="Phobius"/>
    </source>
</evidence>
<accession>A0A4R6QJL0</accession>
<evidence type="ECO:0000313" key="2">
    <source>
        <dbReference type="EMBL" id="TDP63347.1"/>
    </source>
</evidence>
<comment type="caution">
    <text evidence="2">The sequence shown here is derived from an EMBL/GenBank/DDBJ whole genome shotgun (WGS) entry which is preliminary data.</text>
</comment>
<dbReference type="RefSeq" id="WP_133702518.1">
    <property type="nucleotide sequence ID" value="NZ_SNXS01000005.1"/>
</dbReference>
<feature type="transmembrane region" description="Helical" evidence="1">
    <location>
        <begin position="453"/>
        <end position="470"/>
    </location>
</feature>
<feature type="transmembrane region" description="Helical" evidence="1">
    <location>
        <begin position="157"/>
        <end position="177"/>
    </location>
</feature>
<feature type="transmembrane region" description="Helical" evidence="1">
    <location>
        <begin position="232"/>
        <end position="250"/>
    </location>
</feature>
<organism evidence="2 3">
    <name type="scientific">Roseateles toxinivorans</name>
    <dbReference type="NCBI Taxonomy" id="270368"/>
    <lineage>
        <taxon>Bacteria</taxon>
        <taxon>Pseudomonadati</taxon>
        <taxon>Pseudomonadota</taxon>
        <taxon>Betaproteobacteria</taxon>
        <taxon>Burkholderiales</taxon>
        <taxon>Sphaerotilaceae</taxon>
        <taxon>Roseateles</taxon>
    </lineage>
</organism>
<dbReference type="AlphaFoldDB" id="A0A4R6QJL0"/>
<evidence type="ECO:0000313" key="3">
    <source>
        <dbReference type="Proteomes" id="UP000295361"/>
    </source>
</evidence>
<keyword evidence="1" id="KW-0472">Membrane</keyword>
<protein>
    <recommendedName>
        <fullName evidence="4">O-antigen ligase-like membrane protein</fullName>
    </recommendedName>
</protein>
<feature type="transmembrane region" description="Helical" evidence="1">
    <location>
        <begin position="302"/>
        <end position="320"/>
    </location>
</feature>
<feature type="transmembrane region" description="Helical" evidence="1">
    <location>
        <begin position="411"/>
        <end position="432"/>
    </location>
</feature>
<sequence length="517" mass="56463">MRRNYPSSSRSIGLTLAVGFVFVLLAVIGGLGTAVMGQTATIILAALVLGFFGLFLPLTLFLPALLLVSFVLTGQMQYFARIDRALWLPFLVGALLMVRFPFDLMQRRLGHPEQASFAPASPAGVKVMLFVYFTTLLATSAINGIEPLQLLVSFKEYLFLWSLFLVISFGLLAPRHIERVWNLLPWLMLAQLPIVFYQRLIVVPSRAARGVGAEWDAVVGAFGGNPEGGGSSGAMGLFCVICIALVVARWRRGLLPGWQALVLGLSGFISIALAEIKFAVLLLPVALVALYFRQLTKKPLEGIFAILLAFIVSFSVLVAYKTQFALDGERQTVGEYFDSIVGSRSNEGDFVNYRTREMGRVAAIRFWWQQHGLDEPDKLLIGHGAGASRVGDLVVGDAARKWPFNIGRSTLAVMLWEVGLVGTVAFCSMLLFAFIRAFRFSGDERLSAQQQTLSASMAIAVLIVAAGIPYNTDVILSHQLQLMLMLSLGYLAMLNGQFSPRHALKPTQTAAPQTLPA</sequence>
<keyword evidence="1" id="KW-0812">Transmembrane</keyword>
<feature type="transmembrane region" description="Helical" evidence="1">
    <location>
        <begin position="262"/>
        <end position="290"/>
    </location>
</feature>
<keyword evidence="1" id="KW-1133">Transmembrane helix</keyword>
<feature type="transmembrane region" description="Helical" evidence="1">
    <location>
        <begin position="127"/>
        <end position="145"/>
    </location>
</feature>
<feature type="transmembrane region" description="Helical" evidence="1">
    <location>
        <begin position="85"/>
        <end position="102"/>
    </location>
</feature>
<proteinExistence type="predicted"/>
<dbReference type="OrthoDB" id="8579677at2"/>
<gene>
    <name evidence="2" type="ORF">DES47_105352</name>
</gene>
<reference evidence="2 3" key="1">
    <citation type="submission" date="2019-03" db="EMBL/GenBank/DDBJ databases">
        <title>Genomic Encyclopedia of Type Strains, Phase IV (KMG-IV): sequencing the most valuable type-strain genomes for metagenomic binning, comparative biology and taxonomic classification.</title>
        <authorList>
            <person name="Goeker M."/>
        </authorList>
    </citation>
    <scope>NUCLEOTIDE SEQUENCE [LARGE SCALE GENOMIC DNA]</scope>
    <source>
        <strain evidence="2 3">DSM 16998</strain>
    </source>
</reference>
<dbReference type="EMBL" id="SNXS01000005">
    <property type="protein sequence ID" value="TDP63347.1"/>
    <property type="molecule type" value="Genomic_DNA"/>
</dbReference>
<dbReference type="InParanoid" id="A0A4R6QJL0"/>
<feature type="transmembrane region" description="Helical" evidence="1">
    <location>
        <begin position="12"/>
        <end position="36"/>
    </location>
</feature>
<dbReference type="Proteomes" id="UP000295361">
    <property type="component" value="Unassembled WGS sequence"/>
</dbReference>
<name>A0A4R6QJL0_9BURK</name>
<evidence type="ECO:0008006" key="4">
    <source>
        <dbReference type="Google" id="ProtNLM"/>
    </source>
</evidence>
<keyword evidence="3" id="KW-1185">Reference proteome</keyword>
<feature type="transmembrane region" description="Helical" evidence="1">
    <location>
        <begin position="42"/>
        <end position="73"/>
    </location>
</feature>